<accession>A0A6S6WGD7</accession>
<evidence type="ECO:0000313" key="1">
    <source>
        <dbReference type="EMBL" id="CAE7216214.1"/>
    </source>
</evidence>
<dbReference type="EMBL" id="HG992987">
    <property type="protein sequence ID" value="CAE7216214.1"/>
    <property type="molecule type" value="Genomic_DNA"/>
</dbReference>
<reference evidence="1" key="1">
    <citation type="submission" date="2021-02" db="EMBL/GenBank/DDBJ databases">
        <authorList>
            <person name="Syme A R."/>
            <person name="Syme A R."/>
            <person name="Moolhuijzen P."/>
        </authorList>
    </citation>
    <scope>NUCLEOTIDE SEQUENCE</scope>
    <source>
        <strain evidence="1">W1-1</strain>
    </source>
</reference>
<dbReference type="Proteomes" id="UP000472372">
    <property type="component" value="Chromosome 11"/>
</dbReference>
<protein>
    <submittedName>
        <fullName evidence="1">Uncharacterized protein</fullName>
    </submittedName>
</protein>
<evidence type="ECO:0000313" key="2">
    <source>
        <dbReference type="Proteomes" id="UP000472372"/>
    </source>
</evidence>
<proteinExistence type="predicted"/>
<dbReference type="AlphaFoldDB" id="A0A6S6WGD7"/>
<name>A0A6S6WGD7_9PLEO</name>
<sequence>MLSTQNKLRLFLGLVLTVIFAASSQELRIAVGFLFSWALGLVLQRRFALPAGFRKAHNTYMFVSFWLLAVFNNPFYENTFGRLLDVFFKRDRFDPDVPGSGFTDWHETYRRRHKDEIDSFRQSLQDTIFWTLLAVFLVIFVLLWHWVDDTYTKSTEISRTITYLSKHGVPPPLRHKQPEPSVSKRDTRYNRLSDELIFVCGPSGGLETVIDGDVEGAIARRRQLRPRYS</sequence>
<gene>
    <name evidence="1" type="ORF">PTTW11_10795</name>
</gene>
<organism evidence="1 2">
    <name type="scientific">Pyrenophora teres f. teres</name>
    <dbReference type="NCBI Taxonomy" id="97479"/>
    <lineage>
        <taxon>Eukaryota</taxon>
        <taxon>Fungi</taxon>
        <taxon>Dikarya</taxon>
        <taxon>Ascomycota</taxon>
        <taxon>Pezizomycotina</taxon>
        <taxon>Dothideomycetes</taxon>
        <taxon>Pleosporomycetidae</taxon>
        <taxon>Pleosporales</taxon>
        <taxon>Pleosporineae</taxon>
        <taxon>Pleosporaceae</taxon>
        <taxon>Pyrenophora</taxon>
    </lineage>
</organism>